<reference evidence="2 3" key="1">
    <citation type="journal article" date="2019" name="Commun. Biol.">
        <title>The bagworm genome reveals a unique fibroin gene that provides high tensile strength.</title>
        <authorList>
            <person name="Kono N."/>
            <person name="Nakamura H."/>
            <person name="Ohtoshi R."/>
            <person name="Tomita M."/>
            <person name="Numata K."/>
            <person name="Arakawa K."/>
        </authorList>
    </citation>
    <scope>NUCLEOTIDE SEQUENCE [LARGE SCALE GENOMIC DNA]</scope>
</reference>
<evidence type="ECO:0000256" key="1">
    <source>
        <dbReference type="SAM" id="MobiDB-lite"/>
    </source>
</evidence>
<gene>
    <name evidence="2" type="ORF">EVAR_16922_1</name>
</gene>
<evidence type="ECO:0000313" key="2">
    <source>
        <dbReference type="EMBL" id="GBP17979.1"/>
    </source>
</evidence>
<evidence type="ECO:0000313" key="3">
    <source>
        <dbReference type="Proteomes" id="UP000299102"/>
    </source>
</evidence>
<proteinExistence type="predicted"/>
<accession>A0A4C1TVD2</accession>
<organism evidence="2 3">
    <name type="scientific">Eumeta variegata</name>
    <name type="common">Bagworm moth</name>
    <name type="synonym">Eumeta japonica</name>
    <dbReference type="NCBI Taxonomy" id="151549"/>
    <lineage>
        <taxon>Eukaryota</taxon>
        <taxon>Metazoa</taxon>
        <taxon>Ecdysozoa</taxon>
        <taxon>Arthropoda</taxon>
        <taxon>Hexapoda</taxon>
        <taxon>Insecta</taxon>
        <taxon>Pterygota</taxon>
        <taxon>Neoptera</taxon>
        <taxon>Endopterygota</taxon>
        <taxon>Lepidoptera</taxon>
        <taxon>Glossata</taxon>
        <taxon>Ditrysia</taxon>
        <taxon>Tineoidea</taxon>
        <taxon>Psychidae</taxon>
        <taxon>Oiketicinae</taxon>
        <taxon>Eumeta</taxon>
    </lineage>
</organism>
<dbReference type="AlphaFoldDB" id="A0A4C1TVD2"/>
<protein>
    <submittedName>
        <fullName evidence="2">Uncharacterized protein</fullName>
    </submittedName>
</protein>
<feature type="region of interest" description="Disordered" evidence="1">
    <location>
        <begin position="71"/>
        <end position="118"/>
    </location>
</feature>
<dbReference type="Proteomes" id="UP000299102">
    <property type="component" value="Unassembled WGS sequence"/>
</dbReference>
<sequence>MARALCSVRMAKNDTSLAVHHSIKGKRLKGLEDYVALGWIKMTCRGAAAPALCRARPEPGRSAKRAAVLGRAKGDRLRRSLRAGRRTGREAGRPFWSDIGTPPGAINLKNKERPPAPARALTSRVLVLQRLPAHSPAR</sequence>
<name>A0A4C1TVD2_EUMVA</name>
<keyword evidence="3" id="KW-1185">Reference proteome</keyword>
<comment type="caution">
    <text evidence="2">The sequence shown here is derived from an EMBL/GenBank/DDBJ whole genome shotgun (WGS) entry which is preliminary data.</text>
</comment>
<dbReference type="EMBL" id="BGZK01000092">
    <property type="protein sequence ID" value="GBP17979.1"/>
    <property type="molecule type" value="Genomic_DNA"/>
</dbReference>